<feature type="domain" description="ABC transporter" evidence="8">
    <location>
        <begin position="352"/>
        <end position="586"/>
    </location>
</feature>
<evidence type="ECO:0000256" key="7">
    <source>
        <dbReference type="SAM" id="Phobius"/>
    </source>
</evidence>
<feature type="domain" description="ABC transmembrane type-1" evidence="9">
    <location>
        <begin position="36"/>
        <end position="318"/>
    </location>
</feature>
<evidence type="ECO:0000259" key="8">
    <source>
        <dbReference type="PROSITE" id="PS50893"/>
    </source>
</evidence>
<keyword evidence="2 7" id="KW-0812">Transmembrane</keyword>
<proteinExistence type="predicted"/>
<protein>
    <submittedName>
        <fullName evidence="10">ABC transporter ATP-binding protein/permease</fullName>
    </submittedName>
</protein>
<dbReference type="EMBL" id="JAKKDV010000003">
    <property type="protein sequence ID" value="MCF7560942.1"/>
    <property type="molecule type" value="Genomic_DNA"/>
</dbReference>
<dbReference type="InterPro" id="IPR011527">
    <property type="entry name" value="ABC1_TM_dom"/>
</dbReference>
<dbReference type="SMART" id="SM00382">
    <property type="entry name" value="AAA"/>
    <property type="match status" value="1"/>
</dbReference>
<dbReference type="Gene3D" id="3.40.50.300">
    <property type="entry name" value="P-loop containing nucleotide triphosphate hydrolases"/>
    <property type="match status" value="1"/>
</dbReference>
<evidence type="ECO:0000256" key="4">
    <source>
        <dbReference type="ARBA" id="ARBA00022840"/>
    </source>
</evidence>
<evidence type="ECO:0000256" key="2">
    <source>
        <dbReference type="ARBA" id="ARBA00022692"/>
    </source>
</evidence>
<dbReference type="InterPro" id="IPR027417">
    <property type="entry name" value="P-loop_NTPase"/>
</dbReference>
<feature type="transmembrane region" description="Helical" evidence="7">
    <location>
        <begin position="34"/>
        <end position="52"/>
    </location>
</feature>
<evidence type="ECO:0000256" key="5">
    <source>
        <dbReference type="ARBA" id="ARBA00022989"/>
    </source>
</evidence>
<dbReference type="SUPFAM" id="SSF90123">
    <property type="entry name" value="ABC transporter transmembrane region"/>
    <property type="match status" value="1"/>
</dbReference>
<sequence>MQHLKKSTKDTSTEKSKVTMLQAFKTIIWPRRNLVFIGLFLIVLKSLSGLILPWQSKVLLDDVVPNKDYNQLYNLIFIVLGALLVQSVTSFLLTRILSVQAQYLISELRAQVQKKVLSLPISFFDNAKSGALVSRIMSDVEGVRNLIGTGLVQLVGGSFTAIISLIILIKLNPWMTLFVFVPLSIFGYIALRAFKYIRPIFRTRGKINAEVTGRLTETLAGVRVIKAFNAEDQENIVFEKGVEKLYQNVKKSLTATAFMTSSSTFLIGVATTGIMGIGGYYMIIGEMTTGDFLFFTLILGFMIAPIIQMSNIGSQLTEALAGLDRTEELMNMTAEEDNQERNIEIQNLNGDIEFNDVSFAYEEGKEVLHNVNFKAPAGSVTALVGSSGSGKSTIAGLSATFLNPKSGKVTIDNQDLSKVKLKSYRQYLGVVLQDEFLFEGTIRENIMFPRPNATEEELQKAVKAAYVNEFTDRFDDGLETLIGERGVKLSGGQRQRLAIARAILANPKIIILDEATSNLDTESEALIQKGLSELVKNRTTIVIAHRLSTIRKADQILVIEAGNIVERGTHDELIAKEGRYYDLYTYQAKI</sequence>
<dbReference type="InterPro" id="IPR003593">
    <property type="entry name" value="AAA+_ATPase"/>
</dbReference>
<dbReference type="SUPFAM" id="SSF52540">
    <property type="entry name" value="P-loop containing nucleoside triphosphate hydrolases"/>
    <property type="match status" value="1"/>
</dbReference>
<feature type="transmembrane region" description="Helical" evidence="7">
    <location>
        <begin position="145"/>
        <end position="168"/>
    </location>
</feature>
<organism evidence="10 11">
    <name type="scientific">Flaviramulus multivorans</name>
    <dbReference type="NCBI Taxonomy" id="1304750"/>
    <lineage>
        <taxon>Bacteria</taxon>
        <taxon>Pseudomonadati</taxon>
        <taxon>Bacteroidota</taxon>
        <taxon>Flavobacteriia</taxon>
        <taxon>Flavobacteriales</taxon>
        <taxon>Flavobacteriaceae</taxon>
        <taxon>Flaviramulus</taxon>
    </lineage>
</organism>
<dbReference type="InterPro" id="IPR017871">
    <property type="entry name" value="ABC_transporter-like_CS"/>
</dbReference>
<feature type="transmembrane region" description="Helical" evidence="7">
    <location>
        <begin position="174"/>
        <end position="194"/>
    </location>
</feature>
<dbReference type="PROSITE" id="PS50893">
    <property type="entry name" value="ABC_TRANSPORTER_2"/>
    <property type="match status" value="1"/>
</dbReference>
<keyword evidence="5 7" id="KW-1133">Transmembrane helix</keyword>
<comment type="caution">
    <text evidence="10">The sequence shown here is derived from an EMBL/GenBank/DDBJ whole genome shotgun (WGS) entry which is preliminary data.</text>
</comment>
<dbReference type="Pfam" id="PF00005">
    <property type="entry name" value="ABC_tran"/>
    <property type="match status" value="1"/>
</dbReference>
<dbReference type="PANTHER" id="PTHR43394">
    <property type="entry name" value="ATP-DEPENDENT PERMEASE MDL1, MITOCHONDRIAL"/>
    <property type="match status" value="1"/>
</dbReference>
<dbReference type="Proteomes" id="UP001200022">
    <property type="component" value="Unassembled WGS sequence"/>
</dbReference>
<accession>A0ABS9IK26</accession>
<dbReference type="GO" id="GO:0005524">
    <property type="term" value="F:ATP binding"/>
    <property type="evidence" value="ECO:0007669"/>
    <property type="project" value="UniProtKB-KW"/>
</dbReference>
<evidence type="ECO:0000259" key="9">
    <source>
        <dbReference type="PROSITE" id="PS50929"/>
    </source>
</evidence>
<evidence type="ECO:0000256" key="6">
    <source>
        <dbReference type="ARBA" id="ARBA00023136"/>
    </source>
</evidence>
<feature type="transmembrane region" description="Helical" evidence="7">
    <location>
        <begin position="72"/>
        <end position="93"/>
    </location>
</feature>
<feature type="transmembrane region" description="Helical" evidence="7">
    <location>
        <begin position="265"/>
        <end position="284"/>
    </location>
</feature>
<keyword evidence="11" id="KW-1185">Reference proteome</keyword>
<evidence type="ECO:0000256" key="3">
    <source>
        <dbReference type="ARBA" id="ARBA00022741"/>
    </source>
</evidence>
<dbReference type="InterPro" id="IPR003439">
    <property type="entry name" value="ABC_transporter-like_ATP-bd"/>
</dbReference>
<comment type="subcellular location">
    <subcellularLocation>
        <location evidence="1">Cell membrane</location>
        <topology evidence="1">Multi-pass membrane protein</topology>
    </subcellularLocation>
</comment>
<dbReference type="PROSITE" id="PS50929">
    <property type="entry name" value="ABC_TM1F"/>
    <property type="match status" value="1"/>
</dbReference>
<dbReference type="PANTHER" id="PTHR43394:SF1">
    <property type="entry name" value="ATP-BINDING CASSETTE SUB-FAMILY B MEMBER 10, MITOCHONDRIAL"/>
    <property type="match status" value="1"/>
</dbReference>
<evidence type="ECO:0000313" key="11">
    <source>
        <dbReference type="Proteomes" id="UP001200022"/>
    </source>
</evidence>
<dbReference type="PROSITE" id="PS00211">
    <property type="entry name" value="ABC_TRANSPORTER_1"/>
    <property type="match status" value="1"/>
</dbReference>
<evidence type="ECO:0000256" key="1">
    <source>
        <dbReference type="ARBA" id="ARBA00004651"/>
    </source>
</evidence>
<dbReference type="Gene3D" id="1.20.1560.10">
    <property type="entry name" value="ABC transporter type 1, transmembrane domain"/>
    <property type="match status" value="1"/>
</dbReference>
<gene>
    <name evidence="10" type="ORF">L3X39_09870</name>
</gene>
<keyword evidence="4 10" id="KW-0067">ATP-binding</keyword>
<dbReference type="InterPro" id="IPR039421">
    <property type="entry name" value="Type_1_exporter"/>
</dbReference>
<dbReference type="RefSeq" id="WP_237231621.1">
    <property type="nucleotide sequence ID" value="NZ_JAKKDV010000003.1"/>
</dbReference>
<name>A0ABS9IK26_9FLAO</name>
<reference evidence="10 11" key="1">
    <citation type="submission" date="2022-01" db="EMBL/GenBank/DDBJ databases">
        <title>Draft genome sequence of Sabulilitoribacter multivorans KCTC 32326.</title>
        <authorList>
            <person name="Oh J.-S."/>
        </authorList>
    </citation>
    <scope>NUCLEOTIDE SEQUENCE [LARGE SCALE GENOMIC DNA]</scope>
    <source>
        <strain evidence="10 11">M-M16</strain>
    </source>
</reference>
<dbReference type="Pfam" id="PF00664">
    <property type="entry name" value="ABC_membrane"/>
    <property type="match status" value="1"/>
</dbReference>
<feature type="transmembrane region" description="Helical" evidence="7">
    <location>
        <begin position="290"/>
        <end position="307"/>
    </location>
</feature>
<keyword evidence="3" id="KW-0547">Nucleotide-binding</keyword>
<dbReference type="CDD" id="cd07346">
    <property type="entry name" value="ABC_6TM_exporters"/>
    <property type="match status" value="1"/>
</dbReference>
<keyword evidence="6 7" id="KW-0472">Membrane</keyword>
<evidence type="ECO:0000313" key="10">
    <source>
        <dbReference type="EMBL" id="MCF7560942.1"/>
    </source>
</evidence>
<dbReference type="InterPro" id="IPR036640">
    <property type="entry name" value="ABC1_TM_sf"/>
</dbReference>